<feature type="signal peptide" evidence="1">
    <location>
        <begin position="1"/>
        <end position="22"/>
    </location>
</feature>
<accession>A0ABV2SB84</accession>
<organism evidence="2 3">
    <name type="scientific">Endozoicomonas lisbonensis</name>
    <dbReference type="NCBI Taxonomy" id="3120522"/>
    <lineage>
        <taxon>Bacteria</taxon>
        <taxon>Pseudomonadati</taxon>
        <taxon>Pseudomonadota</taxon>
        <taxon>Gammaproteobacteria</taxon>
        <taxon>Oceanospirillales</taxon>
        <taxon>Endozoicomonadaceae</taxon>
        <taxon>Endozoicomonas</taxon>
    </lineage>
</organism>
<evidence type="ECO:0000313" key="3">
    <source>
        <dbReference type="Proteomes" id="UP001549366"/>
    </source>
</evidence>
<dbReference type="Proteomes" id="UP001549366">
    <property type="component" value="Unassembled WGS sequence"/>
</dbReference>
<keyword evidence="1" id="KW-0732">Signal</keyword>
<evidence type="ECO:0000313" key="2">
    <source>
        <dbReference type="EMBL" id="MET4755020.1"/>
    </source>
</evidence>
<name>A0ABV2SB84_9GAMM</name>
<dbReference type="RefSeq" id="WP_354011612.1">
    <property type="nucleotide sequence ID" value="NZ_JBEWTA010000003.1"/>
</dbReference>
<dbReference type="EMBL" id="JBEWTB010000001">
    <property type="protein sequence ID" value="MET4755020.1"/>
    <property type="molecule type" value="Genomic_DNA"/>
</dbReference>
<protein>
    <submittedName>
        <fullName evidence="2">Uncharacterized protein</fullName>
    </submittedName>
</protein>
<comment type="caution">
    <text evidence="2">The sequence shown here is derived from an EMBL/GenBank/DDBJ whole genome shotgun (WGS) entry which is preliminary data.</text>
</comment>
<feature type="chain" id="PRO_5045414600" evidence="1">
    <location>
        <begin position="23"/>
        <end position="566"/>
    </location>
</feature>
<keyword evidence="3" id="KW-1185">Reference proteome</keyword>
<evidence type="ECO:0000256" key="1">
    <source>
        <dbReference type="SAM" id="SignalP"/>
    </source>
</evidence>
<sequence>MINIRPLGLSLSLIGAVCQAAAATGPFMHTPVNIEMLPFDSGKNILDDIIDLKLNHFNLKLNHSMTRPEDVILLYPVSQGATGGNVDEDGQEPQGVSGLMSASMMSSINLNPLGAGLDEETQRAIEFSASDRLEIDPVIYPHFHRLVLLGGDLTQITGELCPALMSDINRLIENILKKEGTTLEELKFNHLLFRWLRWLKGSNIIHTLNRIYLTSTHREQPEDFNFTMLMVTYSDLGSMIRFYNALSNINMGDVAFSDVVRNFLSQMVVGSMPSEESGIIPIMEQPVTILVTAIVYQSSLIEALINGRNITFNLSEFSENRELYAERYQHLVPSLSNAISQLLVTDEKDGNRETPKSRRCALAIIHILLNETGLMSQLSSGQYRVGSQPLATVEAISPGLLAILNNFAGQSSQARAQSVAVIIAMLNMPYLVGMLNRIEGSESHNLQRVFTWISERYTTIVNNTQDEWSQLILEAAIESIAHPSEVSHNNSDSINQLVTGWVSTIQKETLADADGFEVTDIEEHTVRVVPGAVVSALIRLHPSMSQFSNKETSDIKGEMKRLMRKK</sequence>
<reference evidence="2 3" key="1">
    <citation type="submission" date="2024-06" db="EMBL/GenBank/DDBJ databases">
        <title>Genomic Encyclopedia of Type Strains, Phase V (KMG-V): Genome sequencing to study the core and pangenomes of soil and plant-associated prokaryotes.</title>
        <authorList>
            <person name="Whitman W."/>
        </authorList>
    </citation>
    <scope>NUCLEOTIDE SEQUENCE [LARGE SCALE GENOMIC DNA]</scope>
    <source>
        <strain evidence="2 3">NE40</strain>
    </source>
</reference>
<proteinExistence type="predicted"/>
<gene>
    <name evidence="2" type="ORF">V5J35_000212</name>
</gene>